<dbReference type="EMBL" id="DS113536">
    <property type="protein sequence ID" value="EAY02434.1"/>
    <property type="molecule type" value="Genomic_DNA"/>
</dbReference>
<dbReference type="InterPro" id="IPR016024">
    <property type="entry name" value="ARM-type_fold"/>
</dbReference>
<name>A2EY24_TRIV3</name>
<dbReference type="InParanoid" id="A2EY24"/>
<protein>
    <submittedName>
        <fullName evidence="1">Uncharacterized protein</fullName>
    </submittedName>
</protein>
<gene>
    <name evidence="1" type="ORF">TVAG_044520</name>
</gene>
<keyword evidence="2" id="KW-1185">Reference proteome</keyword>
<sequence>MFYKPSEEDIEDSIKESKYQRYMDVNDAEMLEKLFNIKFINFIESCEAINNQFTQQSTLDINNIDCLSHFFIEIHDAIIENQFTLKTFTKVLLDNEIDKAIYYILSTSANVSEIESAVFFLAVITAYSLDSFGQFIPQNRYFPLIFNIFCNTNIVTQGNFNQNITACLLNLVKDEERYNDSFGPFNDDFESSFENFNKMIEFRCAEGGPSYLFRIFIPIYNKFFQNFTIEHIQILYNVYLEDRLVFTYSARLAIKIIQNNKTEPQILTILFDYFSDFWNQLPRYDEEAWDCGLELYSQLLTYLPNELKLSLLNNVTIFPYLIEKGIRNKYLASNILDFMTNLINMFIPSGGNNPNSQEIWAFQFILTALQGSTDRIISPINDMFEHLSAEGKLSALNFFNVFSSKSHEAAQNIVRIIDIDILTEFLDSGSNKEISVSLDLILRLLFTARQIGERAAVDFVEYLEMHDIHEYMRDLQENDDERIQYMAQRVIDTVYDIVGEEEDDEQ</sequence>
<evidence type="ECO:0000313" key="1">
    <source>
        <dbReference type="EMBL" id="EAY02434.1"/>
    </source>
</evidence>
<dbReference type="RefSeq" id="XP_001314692.1">
    <property type="nucleotide sequence ID" value="XM_001314659.1"/>
</dbReference>
<dbReference type="VEuPathDB" id="TrichDB:TVAG_044520"/>
<dbReference type="KEGG" id="tva:4760272"/>
<accession>A2EY24</accession>
<dbReference type="AlphaFoldDB" id="A2EY24"/>
<dbReference type="Proteomes" id="UP000001542">
    <property type="component" value="Unassembled WGS sequence"/>
</dbReference>
<organism evidence="1 2">
    <name type="scientific">Trichomonas vaginalis (strain ATCC PRA-98 / G3)</name>
    <dbReference type="NCBI Taxonomy" id="412133"/>
    <lineage>
        <taxon>Eukaryota</taxon>
        <taxon>Metamonada</taxon>
        <taxon>Parabasalia</taxon>
        <taxon>Trichomonadida</taxon>
        <taxon>Trichomonadidae</taxon>
        <taxon>Trichomonas</taxon>
    </lineage>
</organism>
<reference evidence="1" key="1">
    <citation type="submission" date="2006-10" db="EMBL/GenBank/DDBJ databases">
        <authorList>
            <person name="Amadeo P."/>
            <person name="Zhao Q."/>
            <person name="Wortman J."/>
            <person name="Fraser-Liggett C."/>
            <person name="Carlton J."/>
        </authorList>
    </citation>
    <scope>NUCLEOTIDE SEQUENCE</scope>
    <source>
        <strain evidence="1">G3</strain>
    </source>
</reference>
<dbReference type="SMR" id="A2EY24"/>
<evidence type="ECO:0000313" key="2">
    <source>
        <dbReference type="Proteomes" id="UP000001542"/>
    </source>
</evidence>
<dbReference type="VEuPathDB" id="TrichDB:TVAGG3_0300810"/>
<reference evidence="1" key="2">
    <citation type="journal article" date="2007" name="Science">
        <title>Draft genome sequence of the sexually transmitted pathogen Trichomonas vaginalis.</title>
        <authorList>
            <person name="Carlton J.M."/>
            <person name="Hirt R.P."/>
            <person name="Silva J.C."/>
            <person name="Delcher A.L."/>
            <person name="Schatz M."/>
            <person name="Zhao Q."/>
            <person name="Wortman J.R."/>
            <person name="Bidwell S.L."/>
            <person name="Alsmark U.C.M."/>
            <person name="Besteiro S."/>
            <person name="Sicheritz-Ponten T."/>
            <person name="Noel C.J."/>
            <person name="Dacks J.B."/>
            <person name="Foster P.G."/>
            <person name="Simillion C."/>
            <person name="Van de Peer Y."/>
            <person name="Miranda-Saavedra D."/>
            <person name="Barton G.J."/>
            <person name="Westrop G.D."/>
            <person name="Mueller S."/>
            <person name="Dessi D."/>
            <person name="Fiori P.L."/>
            <person name="Ren Q."/>
            <person name="Paulsen I."/>
            <person name="Zhang H."/>
            <person name="Bastida-Corcuera F.D."/>
            <person name="Simoes-Barbosa A."/>
            <person name="Brown M.T."/>
            <person name="Hayes R.D."/>
            <person name="Mukherjee M."/>
            <person name="Okumura C.Y."/>
            <person name="Schneider R."/>
            <person name="Smith A.J."/>
            <person name="Vanacova S."/>
            <person name="Villalvazo M."/>
            <person name="Haas B.J."/>
            <person name="Pertea M."/>
            <person name="Feldblyum T.V."/>
            <person name="Utterback T.R."/>
            <person name="Shu C.L."/>
            <person name="Osoegawa K."/>
            <person name="de Jong P.J."/>
            <person name="Hrdy I."/>
            <person name="Horvathova L."/>
            <person name="Zubacova Z."/>
            <person name="Dolezal P."/>
            <person name="Malik S.B."/>
            <person name="Logsdon J.M. Jr."/>
            <person name="Henze K."/>
            <person name="Gupta A."/>
            <person name="Wang C.C."/>
            <person name="Dunne R.L."/>
            <person name="Upcroft J.A."/>
            <person name="Upcroft P."/>
            <person name="White O."/>
            <person name="Salzberg S.L."/>
            <person name="Tang P."/>
            <person name="Chiu C.-H."/>
            <person name="Lee Y.-S."/>
            <person name="Embley T.M."/>
            <person name="Coombs G.H."/>
            <person name="Mottram J.C."/>
            <person name="Tachezy J."/>
            <person name="Fraser-Liggett C.M."/>
            <person name="Johnson P.J."/>
        </authorList>
    </citation>
    <scope>NUCLEOTIDE SEQUENCE [LARGE SCALE GENOMIC DNA]</scope>
    <source>
        <strain evidence="1">G3</strain>
    </source>
</reference>
<dbReference type="SUPFAM" id="SSF48371">
    <property type="entry name" value="ARM repeat"/>
    <property type="match status" value="1"/>
</dbReference>
<proteinExistence type="predicted"/>